<dbReference type="EMBL" id="BK015568">
    <property type="protein sequence ID" value="DAE13691.1"/>
    <property type="molecule type" value="Genomic_DNA"/>
</dbReference>
<evidence type="ECO:0000313" key="1">
    <source>
        <dbReference type="EMBL" id="DAE13691.1"/>
    </source>
</evidence>
<protein>
    <submittedName>
        <fullName evidence="1">Tail connector protein</fullName>
    </submittedName>
</protein>
<accession>A0A8S5Q4M0</accession>
<sequence>MGDQYSEAAVKLGQYIAPALDREITDEDYPLFDLLLDFAKDKIFAQGYPFGNRPDELPMQYQSLQIRIAAELYNHIGANGQTSYTNNGITRVWESSDVAQSLMNEVVPRVGVIG</sequence>
<organism evidence="1">
    <name type="scientific">Siphoviridae sp. ctQqU1</name>
    <dbReference type="NCBI Taxonomy" id="2825496"/>
    <lineage>
        <taxon>Viruses</taxon>
        <taxon>Duplodnaviria</taxon>
        <taxon>Heunggongvirae</taxon>
        <taxon>Uroviricota</taxon>
        <taxon>Caudoviricetes</taxon>
    </lineage>
</organism>
<reference evidence="1" key="1">
    <citation type="journal article" date="2021" name="Proc. Natl. Acad. Sci. U.S.A.">
        <title>A Catalog of Tens of Thousands of Viruses from Human Metagenomes Reveals Hidden Associations with Chronic Diseases.</title>
        <authorList>
            <person name="Tisza M.J."/>
            <person name="Buck C.B."/>
        </authorList>
    </citation>
    <scope>NUCLEOTIDE SEQUENCE</scope>
    <source>
        <strain evidence="1">CtQqU1</strain>
    </source>
</reference>
<name>A0A8S5Q4M0_9CAUD</name>
<proteinExistence type="predicted"/>